<proteinExistence type="predicted"/>
<evidence type="ECO:0000313" key="2">
    <source>
        <dbReference type="EMBL" id="DAD51246.1"/>
    </source>
</evidence>
<gene>
    <name evidence="2" type="primary">SRR7976357_4_4</name>
</gene>
<accession>A0A8S5KZW7</accession>
<evidence type="ECO:0000256" key="1">
    <source>
        <dbReference type="SAM" id="Phobius"/>
    </source>
</evidence>
<reference evidence="2" key="1">
    <citation type="submission" date="2020-09" db="EMBL/GenBank/DDBJ databases">
        <title>Leviviricetes taxonomy.</title>
        <authorList>
            <person name="Stockdale S.R."/>
            <person name="Callanan J."/>
            <person name="Adriaenssens E.M."/>
            <person name="Kuhn J.H."/>
            <person name="Rumnieks J."/>
            <person name="Shkoporov A."/>
            <person name="Draper L.A."/>
            <person name="Ross P."/>
            <person name="Hill C."/>
        </authorList>
    </citation>
    <scope>NUCLEOTIDE SEQUENCE</scope>
</reference>
<feature type="transmembrane region" description="Helical" evidence="1">
    <location>
        <begin position="6"/>
        <end position="27"/>
    </location>
</feature>
<keyword evidence="3" id="KW-1185">Reference proteome</keyword>
<dbReference type="GeneID" id="80397096"/>
<dbReference type="EMBL" id="BK013765">
    <property type="protein sequence ID" value="DAD51246.1"/>
    <property type="molecule type" value="Genomic_RNA"/>
</dbReference>
<dbReference type="RefSeq" id="YP_010768880.1">
    <property type="nucleotide sequence ID" value="NC_073816.1"/>
</dbReference>
<keyword evidence="1" id="KW-1133">Transmembrane helix</keyword>
<evidence type="ECO:0000313" key="3">
    <source>
        <dbReference type="Proteomes" id="UP000682101"/>
    </source>
</evidence>
<keyword evidence="1" id="KW-0472">Membrane</keyword>
<sequence length="67" mass="7124">MGPRESFASIALAIAVVLATVGVFILAGELIETYQQIVAGHASRHMEFNHEEKTCCRPGQAVPGNGE</sequence>
<dbReference type="KEGG" id="vg:80397096"/>
<name>A0A8S5KZW7_9VIRU</name>
<keyword evidence="1" id="KW-0812">Transmembrane</keyword>
<dbReference type="Proteomes" id="UP000682101">
    <property type="component" value="Segment"/>
</dbReference>
<organism evidence="2 3">
    <name type="scientific">ssRNA phage SRR7976357_4</name>
    <dbReference type="NCBI Taxonomy" id="2786744"/>
    <lineage>
        <taxon>Viruses</taxon>
        <taxon>Riboviria</taxon>
        <taxon>Orthornavirae</taxon>
        <taxon>Lenarviricota</taxon>
        <taxon>Leviviricetes</taxon>
        <taxon>Norzivirales</taxon>
        <taxon>Atkinsviridae</taxon>
        <taxon>Neratovirus</taxon>
        <taxon>Neratovirus caenihabitans</taxon>
    </lineage>
</organism>
<protein>
    <submittedName>
        <fullName evidence="2">Uncharacterized protein</fullName>
    </submittedName>
</protein>